<accession>C4Y6G7</accession>
<evidence type="ECO:0000313" key="3">
    <source>
        <dbReference type="Proteomes" id="UP000007703"/>
    </source>
</evidence>
<name>C4Y6G7_CLAL4</name>
<dbReference type="AlphaFoldDB" id="C4Y6G7"/>
<dbReference type="EMBL" id="CH408079">
    <property type="protein sequence ID" value="EEQ39623.1"/>
    <property type="molecule type" value="Genomic_DNA"/>
</dbReference>
<organism evidence="2 3">
    <name type="scientific">Clavispora lusitaniae (strain ATCC 42720)</name>
    <name type="common">Yeast</name>
    <name type="synonym">Candida lusitaniae</name>
    <dbReference type="NCBI Taxonomy" id="306902"/>
    <lineage>
        <taxon>Eukaryota</taxon>
        <taxon>Fungi</taxon>
        <taxon>Dikarya</taxon>
        <taxon>Ascomycota</taxon>
        <taxon>Saccharomycotina</taxon>
        <taxon>Pichiomycetes</taxon>
        <taxon>Metschnikowiaceae</taxon>
        <taxon>Clavispora</taxon>
    </lineage>
</organism>
<gene>
    <name evidence="2" type="ORF">CLUG_03750</name>
</gene>
<dbReference type="HOGENOM" id="CLU_821375_0_0_1"/>
<dbReference type="Proteomes" id="UP000007703">
    <property type="component" value="Unassembled WGS sequence"/>
</dbReference>
<evidence type="ECO:0000256" key="1">
    <source>
        <dbReference type="SAM" id="MobiDB-lite"/>
    </source>
</evidence>
<feature type="region of interest" description="Disordered" evidence="1">
    <location>
        <begin position="264"/>
        <end position="307"/>
    </location>
</feature>
<dbReference type="VEuPathDB" id="FungiDB:CLUG_03750"/>
<dbReference type="InParanoid" id="C4Y6G7"/>
<protein>
    <submittedName>
        <fullName evidence="2">Uncharacterized protein</fullName>
    </submittedName>
</protein>
<dbReference type="KEGG" id="clu:CLUG_03750"/>
<proteinExistence type="predicted"/>
<sequence length="338" mass="36026">MQKGEKVKYKIIEASLLLQTASDVATNNNTMVSFIRLQGQSLQRLNSLFSQLSHFSSENSFSINGRVNTVGLDGDDNSTLVLQEQVGVQGDNTSSVRLGHISENGVDHTDQHTVLLWVTSVVNDWDDIRSLLSHADQLSTWSVRKFNCVNQTFRANHIRNVGDRSTRGSTQVQNLLSWSNAQLINTTHNTSSQLGSERVPHTVLDLSWSGTFLLSWFVNSHTLLTVNGFTWSHVSGNQQILLTSSNKNTSMSVWFDDNLGSASSTTSGATSTTSSTTTGTTTSTTSGTTSTTKTASGTTSATTGTAKTASSTASAASAAAKSTTGAASAASLITECHF</sequence>
<reference evidence="2 3" key="1">
    <citation type="journal article" date="2009" name="Nature">
        <title>Evolution of pathogenicity and sexual reproduction in eight Candida genomes.</title>
        <authorList>
            <person name="Butler G."/>
            <person name="Rasmussen M.D."/>
            <person name="Lin M.F."/>
            <person name="Santos M.A."/>
            <person name="Sakthikumar S."/>
            <person name="Munro C.A."/>
            <person name="Rheinbay E."/>
            <person name="Grabherr M."/>
            <person name="Forche A."/>
            <person name="Reedy J.L."/>
            <person name="Agrafioti I."/>
            <person name="Arnaud M.B."/>
            <person name="Bates S."/>
            <person name="Brown A.J."/>
            <person name="Brunke S."/>
            <person name="Costanzo M.C."/>
            <person name="Fitzpatrick D.A."/>
            <person name="de Groot P.W."/>
            <person name="Harris D."/>
            <person name="Hoyer L.L."/>
            <person name="Hube B."/>
            <person name="Klis F.M."/>
            <person name="Kodira C."/>
            <person name="Lennard N."/>
            <person name="Logue M.E."/>
            <person name="Martin R."/>
            <person name="Neiman A.M."/>
            <person name="Nikolaou E."/>
            <person name="Quail M.A."/>
            <person name="Quinn J."/>
            <person name="Santos M.C."/>
            <person name="Schmitzberger F.F."/>
            <person name="Sherlock G."/>
            <person name="Shah P."/>
            <person name="Silverstein K.A."/>
            <person name="Skrzypek M.S."/>
            <person name="Soll D."/>
            <person name="Staggs R."/>
            <person name="Stansfield I."/>
            <person name="Stumpf M.P."/>
            <person name="Sudbery P.E."/>
            <person name="Srikantha T."/>
            <person name="Zeng Q."/>
            <person name="Berman J."/>
            <person name="Berriman M."/>
            <person name="Heitman J."/>
            <person name="Gow N.A."/>
            <person name="Lorenz M.C."/>
            <person name="Birren B.W."/>
            <person name="Kellis M."/>
            <person name="Cuomo C.A."/>
        </authorList>
    </citation>
    <scope>NUCLEOTIDE SEQUENCE [LARGE SCALE GENOMIC DNA]</scope>
    <source>
        <strain evidence="2 3">ATCC 42720</strain>
    </source>
</reference>
<evidence type="ECO:0000313" key="2">
    <source>
        <dbReference type="EMBL" id="EEQ39623.1"/>
    </source>
</evidence>